<name>A0A1D1Z857_9ARAE</name>
<dbReference type="InterPro" id="IPR029055">
    <property type="entry name" value="Ntn_hydrolases_N"/>
</dbReference>
<sequence length="208" mass="23556">NSLNVFFNLFLKKTMECIFGFTGKDFVMTATDSTVAQSILIVKSTEDKSRALSKRIALLFSGEPGDTVQFAEYIQRNVRLYEIRNGVELSTKSAATFTRRELADSLRSRKPYNVNLILAGYDLTTESPSLYQLDYLGSSVSGPHAAHGYAAHFLFSIFDRYHRPDLSFEEAKALMKMCIVELQRRFLVNLQNFTVKVVDKDGIREIAV</sequence>
<dbReference type="GO" id="GO:0005737">
    <property type="term" value="C:cytoplasm"/>
    <property type="evidence" value="ECO:0007669"/>
    <property type="project" value="UniProtKB-SubCell"/>
</dbReference>
<dbReference type="Pfam" id="PF00227">
    <property type="entry name" value="Proteasome"/>
    <property type="match status" value="1"/>
</dbReference>
<comment type="subunit">
    <text evidence="6">Component of the proteasome complex.</text>
</comment>
<comment type="function">
    <text evidence="4">Non-catalytic component of the proteasome, a multicatalytic proteinase complex which is characterized by its ability to cleave peptides with Arg, Phe, Tyr, Leu, and Glu adjacent to the leaving group at neutral or slightly basic pH. The proteasome has an ATP-dependent proteolytic activity.</text>
</comment>
<keyword evidence="1 6" id="KW-0963">Cytoplasm</keyword>
<reference evidence="7" key="1">
    <citation type="submission" date="2015-07" db="EMBL/GenBank/DDBJ databases">
        <title>Transcriptome Assembly of Anthurium amnicola.</title>
        <authorList>
            <person name="Suzuki J."/>
        </authorList>
    </citation>
    <scope>NUCLEOTIDE SEQUENCE</scope>
</reference>
<dbReference type="Gene3D" id="3.60.20.10">
    <property type="entry name" value="Glutamine Phosphoribosylpyrophosphate, subunit 1, domain 1"/>
    <property type="match status" value="1"/>
</dbReference>
<dbReference type="PANTHER" id="PTHR32194:SF2">
    <property type="entry name" value="PROTEASOME SUBUNIT BETA TYPE-1"/>
    <property type="match status" value="1"/>
</dbReference>
<dbReference type="InterPro" id="IPR035206">
    <property type="entry name" value="Proteasome_beta2"/>
</dbReference>
<dbReference type="PANTHER" id="PTHR32194">
    <property type="entry name" value="METALLOPROTEASE TLDD"/>
    <property type="match status" value="1"/>
</dbReference>
<dbReference type="PROSITE" id="PS51476">
    <property type="entry name" value="PROTEASOME_BETA_2"/>
    <property type="match status" value="1"/>
</dbReference>
<gene>
    <name evidence="7" type="primary">15E6.60_1</name>
    <name evidence="7" type="ORF">g.26362</name>
</gene>
<protein>
    <recommendedName>
        <fullName evidence="6">Proteasome subunit beta</fullName>
    </recommendedName>
</protein>
<evidence type="ECO:0000256" key="6">
    <source>
        <dbReference type="RuleBase" id="RU004203"/>
    </source>
</evidence>
<evidence type="ECO:0000256" key="3">
    <source>
        <dbReference type="ARBA" id="ARBA00023242"/>
    </source>
</evidence>
<dbReference type="EMBL" id="GDJX01004848">
    <property type="protein sequence ID" value="JAT63088.1"/>
    <property type="molecule type" value="Transcribed_RNA"/>
</dbReference>
<dbReference type="PROSITE" id="PS00854">
    <property type="entry name" value="PROTEASOME_BETA_1"/>
    <property type="match status" value="1"/>
</dbReference>
<dbReference type="GO" id="GO:0010498">
    <property type="term" value="P:proteasomal protein catabolic process"/>
    <property type="evidence" value="ECO:0007669"/>
    <property type="project" value="InterPro"/>
</dbReference>
<comment type="similarity">
    <text evidence="6">Belongs to the peptidase T1B family.</text>
</comment>
<accession>A0A1D1Z857</accession>
<comment type="function">
    <text evidence="6">Component of the proteasome, a multicatalytic proteinase complex which is characterized by its ability to cleave peptides with Arg, Phe, Tyr, Leu, and Glu adjacent to the leaving group at neutral or slightly basic pH. The proteasome has an ATP-dependent proteolytic activity.</text>
</comment>
<keyword evidence="2 6" id="KW-0647">Proteasome</keyword>
<dbReference type="GO" id="GO:0005839">
    <property type="term" value="C:proteasome core complex"/>
    <property type="evidence" value="ECO:0007669"/>
    <property type="project" value="InterPro"/>
</dbReference>
<feature type="non-terminal residue" evidence="7">
    <location>
        <position position="1"/>
    </location>
</feature>
<organism evidence="7">
    <name type="scientific">Anthurium amnicola</name>
    <dbReference type="NCBI Taxonomy" id="1678845"/>
    <lineage>
        <taxon>Eukaryota</taxon>
        <taxon>Viridiplantae</taxon>
        <taxon>Streptophyta</taxon>
        <taxon>Embryophyta</taxon>
        <taxon>Tracheophyta</taxon>
        <taxon>Spermatophyta</taxon>
        <taxon>Magnoliopsida</taxon>
        <taxon>Liliopsida</taxon>
        <taxon>Araceae</taxon>
        <taxon>Pothoideae</taxon>
        <taxon>Potheae</taxon>
        <taxon>Anthurium</taxon>
    </lineage>
</organism>
<evidence type="ECO:0000256" key="4">
    <source>
        <dbReference type="ARBA" id="ARBA00024953"/>
    </source>
</evidence>
<dbReference type="FunFam" id="3.60.20.10:FF:000008">
    <property type="entry name" value="Proteasome subunit beta type-4"/>
    <property type="match status" value="1"/>
</dbReference>
<comment type="subcellular location">
    <subcellularLocation>
        <location evidence="6">Cytoplasm</location>
    </subcellularLocation>
    <subcellularLocation>
        <location evidence="6">Nucleus</location>
    </subcellularLocation>
</comment>
<dbReference type="SUPFAM" id="SSF56235">
    <property type="entry name" value="N-terminal nucleophile aminohydrolases (Ntn hydrolases)"/>
    <property type="match status" value="1"/>
</dbReference>
<dbReference type="InterPro" id="IPR001353">
    <property type="entry name" value="Proteasome_sua/b"/>
</dbReference>
<dbReference type="InterPro" id="IPR023333">
    <property type="entry name" value="Proteasome_suB-type"/>
</dbReference>
<evidence type="ECO:0000313" key="7">
    <source>
        <dbReference type="EMBL" id="JAT63088.1"/>
    </source>
</evidence>
<dbReference type="CDD" id="cd03758">
    <property type="entry name" value="proteasome_beta_type_2"/>
    <property type="match status" value="1"/>
</dbReference>
<dbReference type="GO" id="GO:0005634">
    <property type="term" value="C:nucleus"/>
    <property type="evidence" value="ECO:0007669"/>
    <property type="project" value="UniProtKB-SubCell"/>
</dbReference>
<comment type="subunit">
    <text evidence="5">The 26S proteasome consists of a 20S proteasome core and two 19S regulatory subunits. The 20S proteasome core is composed of 28 subunits that are arranged in four stacked rings, resulting in a barrel-shaped structure. The two end rings are each formed by seven alpha subunits, and the two central rings are each formed by seven beta subunits. The catalytic chamber with the active sites is on the inside of the barrel.</text>
</comment>
<evidence type="ECO:0000256" key="1">
    <source>
        <dbReference type="ARBA" id="ARBA00022490"/>
    </source>
</evidence>
<keyword evidence="3 6" id="KW-0539">Nucleus</keyword>
<proteinExistence type="inferred from homology"/>
<dbReference type="AlphaFoldDB" id="A0A1D1Z857"/>
<evidence type="ECO:0000256" key="5">
    <source>
        <dbReference type="ARBA" id="ARBA00026071"/>
    </source>
</evidence>
<dbReference type="InterPro" id="IPR016050">
    <property type="entry name" value="Proteasome_bsu_CS"/>
</dbReference>
<evidence type="ECO:0000256" key="2">
    <source>
        <dbReference type="ARBA" id="ARBA00022942"/>
    </source>
</evidence>